<protein>
    <submittedName>
        <fullName evidence="1">Uncharacterized protein</fullName>
    </submittedName>
</protein>
<evidence type="ECO:0000313" key="1">
    <source>
        <dbReference type="EMBL" id="HJB91882.1"/>
    </source>
</evidence>
<organism evidence="1 2">
    <name type="scientific">Candidatus Eisenbergiella merdigallinarum</name>
    <dbReference type="NCBI Taxonomy" id="2838552"/>
    <lineage>
        <taxon>Bacteria</taxon>
        <taxon>Bacillati</taxon>
        <taxon>Bacillota</taxon>
        <taxon>Clostridia</taxon>
        <taxon>Lachnospirales</taxon>
        <taxon>Lachnospiraceae</taxon>
        <taxon>Eisenbergiella</taxon>
    </lineage>
</organism>
<dbReference type="EMBL" id="DWXE01000040">
    <property type="protein sequence ID" value="HJB91882.1"/>
    <property type="molecule type" value="Genomic_DNA"/>
</dbReference>
<dbReference type="Proteomes" id="UP000886883">
    <property type="component" value="Unassembled WGS sequence"/>
</dbReference>
<dbReference type="AlphaFoldDB" id="A0A9D2SEP4"/>
<comment type="caution">
    <text evidence="1">The sequence shown here is derived from an EMBL/GenBank/DDBJ whole genome shotgun (WGS) entry which is preliminary data.</text>
</comment>
<reference evidence="1" key="1">
    <citation type="journal article" date="2021" name="PeerJ">
        <title>Extensive microbial diversity within the chicken gut microbiome revealed by metagenomics and culture.</title>
        <authorList>
            <person name="Gilroy R."/>
            <person name="Ravi A."/>
            <person name="Getino M."/>
            <person name="Pursley I."/>
            <person name="Horton D.L."/>
            <person name="Alikhan N.F."/>
            <person name="Baker D."/>
            <person name="Gharbi K."/>
            <person name="Hall N."/>
            <person name="Watson M."/>
            <person name="Adriaenssens E.M."/>
            <person name="Foster-Nyarko E."/>
            <person name="Jarju S."/>
            <person name="Secka A."/>
            <person name="Antonio M."/>
            <person name="Oren A."/>
            <person name="Chaudhuri R.R."/>
            <person name="La Ragione R."/>
            <person name="Hildebrand F."/>
            <person name="Pallen M.J."/>
        </authorList>
    </citation>
    <scope>NUCLEOTIDE SEQUENCE</scope>
    <source>
        <strain evidence="1">USAMLcec3-2134</strain>
    </source>
</reference>
<proteinExistence type="predicted"/>
<gene>
    <name evidence="1" type="ORF">H9763_10540</name>
</gene>
<evidence type="ECO:0000313" key="2">
    <source>
        <dbReference type="Proteomes" id="UP000886883"/>
    </source>
</evidence>
<sequence>MKLCELDERIGRLHSRIYLSGFAQHDRIRSEIGELRQECEEADRGGGR</sequence>
<reference evidence="1" key="2">
    <citation type="submission" date="2021-04" db="EMBL/GenBank/DDBJ databases">
        <authorList>
            <person name="Gilroy R."/>
        </authorList>
    </citation>
    <scope>NUCLEOTIDE SEQUENCE</scope>
    <source>
        <strain evidence="1">USAMLcec3-2134</strain>
    </source>
</reference>
<name>A0A9D2SEP4_9FIRM</name>
<accession>A0A9D2SEP4</accession>